<dbReference type="Gene3D" id="3.40.50.150">
    <property type="entry name" value="Vaccinia Virus protein VP39"/>
    <property type="match status" value="1"/>
</dbReference>
<feature type="compositionally biased region" description="Low complexity" evidence="1">
    <location>
        <begin position="67"/>
        <end position="84"/>
    </location>
</feature>
<protein>
    <submittedName>
        <fullName evidence="2">Methyltransferase</fullName>
    </submittedName>
</protein>
<name>A0A9Q8LHC5_PASFU</name>
<dbReference type="PANTHER" id="PTHR14614:SF156">
    <property type="entry name" value="PROTEIN-LYSINE N-METHYLTRANSFERASE EFM2"/>
    <property type="match status" value="1"/>
</dbReference>
<dbReference type="GO" id="GO:0005829">
    <property type="term" value="C:cytosol"/>
    <property type="evidence" value="ECO:0007669"/>
    <property type="project" value="TreeGrafter"/>
</dbReference>
<dbReference type="AlphaFoldDB" id="A0A9Q8LHC5"/>
<dbReference type="InterPro" id="IPR029063">
    <property type="entry name" value="SAM-dependent_MTases_sf"/>
</dbReference>
<dbReference type="InterPro" id="IPR019410">
    <property type="entry name" value="Methyltransf_16"/>
</dbReference>
<reference evidence="2" key="1">
    <citation type="submission" date="2021-12" db="EMBL/GenBank/DDBJ databases">
        <authorList>
            <person name="Zaccaron A."/>
            <person name="Stergiopoulos I."/>
        </authorList>
    </citation>
    <scope>NUCLEOTIDE SEQUENCE</scope>
    <source>
        <strain evidence="2">Race5_Kim</strain>
    </source>
</reference>
<sequence>MAYAMREHTEQKAVRLTADDLGLANLQQPHEEALDVLDLPQLYTKPSAPTLLNTLAHLSSEPSSWDTTPQSGTPRSSRSGTTTPHSVKRRIKSEGVAPYLTRIISSRLAWIEDDNQKEQIWEAASQRLSERSGRSAMGAITRTFVIAVQPPSPLEQSISRNPSSEADAIQILDPENNLELTLHEPALTSDNLGLKTWASSYLLAKRLGLLREVLPSLQHDAIILELGAGTGMVGLAAAAVFARHVILTDLPEIVENLERNVQANASSLTLRGARADVAVLDWTSPRSFTLEGVHSGHAGTFPLILVADPIYSPEHPRFLVQAIEYHLSHDEDARVVVELPLREAYVAERQDLRTRMTAIGLTIIDQGEEVGLDDWSSGNDEELTEVRCWWSVWGRM</sequence>
<keyword evidence="2" id="KW-0489">Methyltransferase</keyword>
<feature type="region of interest" description="Disordered" evidence="1">
    <location>
        <begin position="59"/>
        <end position="90"/>
    </location>
</feature>
<dbReference type="GO" id="GO:0008757">
    <property type="term" value="F:S-adenosylmethionine-dependent methyltransferase activity"/>
    <property type="evidence" value="ECO:0007669"/>
    <property type="project" value="UniProtKB-ARBA"/>
</dbReference>
<reference evidence="2" key="2">
    <citation type="journal article" date="2022" name="Microb. Genom.">
        <title>A chromosome-scale genome assembly of the tomato pathogen Cladosporium fulvum reveals a compartmentalized genome architecture and the presence of a dispensable chromosome.</title>
        <authorList>
            <person name="Zaccaron A.Z."/>
            <person name="Chen L.H."/>
            <person name="Samaras A."/>
            <person name="Stergiopoulos I."/>
        </authorList>
    </citation>
    <scope>NUCLEOTIDE SEQUENCE</scope>
    <source>
        <strain evidence="2">Race5_Kim</strain>
    </source>
</reference>
<dbReference type="OrthoDB" id="2671at2759"/>
<accession>A0A9Q8LHC5</accession>
<dbReference type="SUPFAM" id="SSF53335">
    <property type="entry name" value="S-adenosyl-L-methionine-dependent methyltransferases"/>
    <property type="match status" value="1"/>
</dbReference>
<evidence type="ECO:0000313" key="2">
    <source>
        <dbReference type="EMBL" id="UJO16643.1"/>
    </source>
</evidence>
<dbReference type="PANTHER" id="PTHR14614">
    <property type="entry name" value="HEPATOCELLULAR CARCINOMA-ASSOCIATED ANTIGEN"/>
    <property type="match status" value="1"/>
</dbReference>
<proteinExistence type="predicted"/>
<dbReference type="EMBL" id="CP090166">
    <property type="protein sequence ID" value="UJO16643.1"/>
    <property type="molecule type" value="Genomic_DNA"/>
</dbReference>
<keyword evidence="2" id="KW-0808">Transferase</keyword>
<dbReference type="Pfam" id="PF10294">
    <property type="entry name" value="Methyltransf_16"/>
    <property type="match status" value="1"/>
</dbReference>
<dbReference type="KEGG" id="ffu:CLAFUR5_04560"/>
<evidence type="ECO:0000313" key="3">
    <source>
        <dbReference type="Proteomes" id="UP000756132"/>
    </source>
</evidence>
<dbReference type="Proteomes" id="UP000756132">
    <property type="component" value="Chromosome 4"/>
</dbReference>
<organism evidence="2 3">
    <name type="scientific">Passalora fulva</name>
    <name type="common">Tomato leaf mold</name>
    <name type="synonym">Cladosporium fulvum</name>
    <dbReference type="NCBI Taxonomy" id="5499"/>
    <lineage>
        <taxon>Eukaryota</taxon>
        <taxon>Fungi</taxon>
        <taxon>Dikarya</taxon>
        <taxon>Ascomycota</taxon>
        <taxon>Pezizomycotina</taxon>
        <taxon>Dothideomycetes</taxon>
        <taxon>Dothideomycetidae</taxon>
        <taxon>Mycosphaerellales</taxon>
        <taxon>Mycosphaerellaceae</taxon>
        <taxon>Fulvia</taxon>
    </lineage>
</organism>
<keyword evidence="3" id="KW-1185">Reference proteome</keyword>
<dbReference type="GeneID" id="71984438"/>
<dbReference type="GO" id="GO:0032259">
    <property type="term" value="P:methylation"/>
    <property type="evidence" value="ECO:0007669"/>
    <property type="project" value="UniProtKB-KW"/>
</dbReference>
<dbReference type="CDD" id="cd02440">
    <property type="entry name" value="AdoMet_MTases"/>
    <property type="match status" value="1"/>
</dbReference>
<evidence type="ECO:0000256" key="1">
    <source>
        <dbReference type="SAM" id="MobiDB-lite"/>
    </source>
</evidence>
<gene>
    <name evidence="2" type="ORF">CLAFUR5_04560</name>
</gene>
<dbReference type="RefSeq" id="XP_047761009.1">
    <property type="nucleotide sequence ID" value="XM_047903708.1"/>
</dbReference>